<sequence length="80" mass="9047">MVIVDLEDKTLQSAHNDVADLPSEVIVYLKSQLKNSTDMDDSISRSFLRANVHLFGGYRMGFVRSESTGDNIIKFQPQAW</sequence>
<dbReference type="GO" id="GO:0032456">
    <property type="term" value="P:endocytic recycling"/>
    <property type="evidence" value="ECO:0007669"/>
    <property type="project" value="TreeGrafter"/>
</dbReference>
<dbReference type="AlphaFoldDB" id="A0A0C2GFP5"/>
<dbReference type="Gene3D" id="3.40.50.11500">
    <property type="match status" value="1"/>
</dbReference>
<dbReference type="GO" id="GO:0005829">
    <property type="term" value="C:cytosol"/>
    <property type="evidence" value="ECO:0007669"/>
    <property type="project" value="TreeGrafter"/>
</dbReference>
<accession>A0A0C2GFP5</accession>
<dbReference type="GO" id="GO:0005085">
    <property type="term" value="F:guanyl-nucleotide exchange factor activity"/>
    <property type="evidence" value="ECO:0007669"/>
    <property type="project" value="InterPro"/>
</dbReference>
<name>A0A0C2GFP5_9BILA</name>
<proteinExistence type="predicted"/>
<dbReference type="PANTHER" id="PTHR13196:SF14">
    <property type="entry name" value="UDENN DOMAIN-CONTAINING PROTEIN"/>
    <property type="match status" value="1"/>
</dbReference>
<keyword evidence="2" id="KW-1185">Reference proteome</keyword>
<dbReference type="Proteomes" id="UP000054047">
    <property type="component" value="Unassembled WGS sequence"/>
</dbReference>
<dbReference type="InterPro" id="IPR043153">
    <property type="entry name" value="DENN_C"/>
</dbReference>
<dbReference type="GO" id="GO:0006897">
    <property type="term" value="P:endocytosis"/>
    <property type="evidence" value="ECO:0007669"/>
    <property type="project" value="TreeGrafter"/>
</dbReference>
<dbReference type="EMBL" id="KN731439">
    <property type="protein sequence ID" value="KIH59960.1"/>
    <property type="molecule type" value="Genomic_DNA"/>
</dbReference>
<protein>
    <submittedName>
        <fullName evidence="1">Uncharacterized protein</fullName>
    </submittedName>
</protein>
<evidence type="ECO:0000313" key="1">
    <source>
        <dbReference type="EMBL" id="KIH59960.1"/>
    </source>
</evidence>
<reference evidence="1 2" key="1">
    <citation type="submission" date="2013-12" db="EMBL/GenBank/DDBJ databases">
        <title>Draft genome of the parsitic nematode Ancylostoma duodenale.</title>
        <authorList>
            <person name="Mitreva M."/>
        </authorList>
    </citation>
    <scope>NUCLEOTIDE SEQUENCE [LARGE SCALE GENOMIC DNA]</scope>
    <source>
        <strain evidence="1 2">Zhejiang</strain>
    </source>
</reference>
<dbReference type="GO" id="GO:1901981">
    <property type="term" value="F:phosphatidylinositol phosphate binding"/>
    <property type="evidence" value="ECO:0007669"/>
    <property type="project" value="TreeGrafter"/>
</dbReference>
<dbReference type="InterPro" id="IPR040032">
    <property type="entry name" value="DENND1A/B/C"/>
</dbReference>
<dbReference type="PANTHER" id="PTHR13196">
    <property type="entry name" value="DENN DOMAIN-CONTAINING"/>
    <property type="match status" value="1"/>
</dbReference>
<dbReference type="OrthoDB" id="206724at2759"/>
<organism evidence="1 2">
    <name type="scientific">Ancylostoma duodenale</name>
    <dbReference type="NCBI Taxonomy" id="51022"/>
    <lineage>
        <taxon>Eukaryota</taxon>
        <taxon>Metazoa</taxon>
        <taxon>Ecdysozoa</taxon>
        <taxon>Nematoda</taxon>
        <taxon>Chromadorea</taxon>
        <taxon>Rhabditida</taxon>
        <taxon>Rhabditina</taxon>
        <taxon>Rhabditomorpha</taxon>
        <taxon>Strongyloidea</taxon>
        <taxon>Ancylostomatidae</taxon>
        <taxon>Ancylostomatinae</taxon>
        <taxon>Ancylostoma</taxon>
    </lineage>
</organism>
<gene>
    <name evidence="1" type="ORF">ANCDUO_09797</name>
</gene>
<evidence type="ECO:0000313" key="2">
    <source>
        <dbReference type="Proteomes" id="UP000054047"/>
    </source>
</evidence>